<evidence type="ECO:0000313" key="3">
    <source>
        <dbReference type="Proteomes" id="UP000634660"/>
    </source>
</evidence>
<dbReference type="Proteomes" id="UP000634660">
    <property type="component" value="Unassembled WGS sequence"/>
</dbReference>
<feature type="region of interest" description="Disordered" evidence="1">
    <location>
        <begin position="1"/>
        <end position="22"/>
    </location>
</feature>
<protein>
    <submittedName>
        <fullName evidence="2">Uncharacterized protein</fullName>
    </submittedName>
</protein>
<evidence type="ECO:0000313" key="2">
    <source>
        <dbReference type="EMBL" id="GGZ95750.1"/>
    </source>
</evidence>
<dbReference type="EMBL" id="BMVX01000040">
    <property type="protein sequence ID" value="GGZ95750.1"/>
    <property type="molecule type" value="Genomic_DNA"/>
</dbReference>
<proteinExistence type="predicted"/>
<comment type="caution">
    <text evidence="2">The sequence shown here is derived from an EMBL/GenBank/DDBJ whole genome shotgun (WGS) entry which is preliminary data.</text>
</comment>
<reference evidence="2" key="1">
    <citation type="journal article" date="2014" name="Int. J. Syst. Evol. Microbiol.">
        <title>Complete genome sequence of Corynebacterium casei LMG S-19264T (=DSM 44701T), isolated from a smear-ripened cheese.</title>
        <authorList>
            <consortium name="US DOE Joint Genome Institute (JGI-PGF)"/>
            <person name="Walter F."/>
            <person name="Albersmeier A."/>
            <person name="Kalinowski J."/>
            <person name="Ruckert C."/>
        </authorList>
    </citation>
    <scope>NUCLEOTIDE SEQUENCE</scope>
    <source>
        <strain evidence="2">JCM 4834</strain>
    </source>
</reference>
<accession>A0A918VFW7</accession>
<dbReference type="AlphaFoldDB" id="A0A918VFW7"/>
<organism evidence="2 3">
    <name type="scientific">Streptomyces subrutilus</name>
    <dbReference type="NCBI Taxonomy" id="36818"/>
    <lineage>
        <taxon>Bacteria</taxon>
        <taxon>Bacillati</taxon>
        <taxon>Actinomycetota</taxon>
        <taxon>Actinomycetes</taxon>
        <taxon>Kitasatosporales</taxon>
        <taxon>Streptomycetaceae</taxon>
        <taxon>Streptomyces</taxon>
    </lineage>
</organism>
<reference evidence="2" key="2">
    <citation type="submission" date="2020-09" db="EMBL/GenBank/DDBJ databases">
        <authorList>
            <person name="Sun Q."/>
            <person name="Ohkuma M."/>
        </authorList>
    </citation>
    <scope>NUCLEOTIDE SEQUENCE</scope>
    <source>
        <strain evidence="2">JCM 4834</strain>
    </source>
</reference>
<gene>
    <name evidence="2" type="ORF">GCM10010371_64680</name>
</gene>
<sequence length="95" mass="10124">MSTADRMVRTSPGNGRGARRASGVAAVGWWDTPAEPLPSSIRTFDARVMRMGEGVERALHSCVTLAWSGPDRAVSADPALPDMLFEIDAVAVRAL</sequence>
<evidence type="ECO:0000256" key="1">
    <source>
        <dbReference type="SAM" id="MobiDB-lite"/>
    </source>
</evidence>
<name>A0A918VFW7_9ACTN</name>